<reference evidence="1 2" key="1">
    <citation type="submission" date="2020-02" db="EMBL/GenBank/DDBJ databases">
        <title>Comparative genomics of the hypocrealean fungal genus Beauvera.</title>
        <authorList>
            <person name="Showalter D.N."/>
            <person name="Bushley K.E."/>
            <person name="Rehner S.A."/>
        </authorList>
    </citation>
    <scope>NUCLEOTIDE SEQUENCE [LARGE SCALE GENOMIC DNA]</scope>
    <source>
        <strain evidence="1 2">ARSEF4384</strain>
    </source>
</reference>
<evidence type="ECO:0000313" key="1">
    <source>
        <dbReference type="EMBL" id="KAK8149088.1"/>
    </source>
</evidence>
<keyword evidence="2" id="KW-1185">Reference proteome</keyword>
<dbReference type="EMBL" id="JAAHCF010000061">
    <property type="protein sequence ID" value="KAK8149088.1"/>
    <property type="molecule type" value="Genomic_DNA"/>
</dbReference>
<accession>A0AAW0S3X4</accession>
<dbReference type="Proteomes" id="UP001397290">
    <property type="component" value="Unassembled WGS sequence"/>
</dbReference>
<name>A0AAW0S3X4_9HYPO</name>
<dbReference type="AlphaFoldDB" id="A0AAW0S3X4"/>
<sequence>MAAPTRPSLPSSRIAGLPFLGICSRCKRIAWYKDSTAFSDKWRHDCDLFASPHTHARLWDTAESVDASQLNLFFLFQEANGYLQANFGGSPHLVRQLPEPPRLYWPLAIPAELKAYIEGSSQWTSHQATLVQGTPFLSFCPTCCRVVWFSSRGDLRYHWLPSTHFGLEFTAHSSDIQSSGVNDETERTLERWNSWYQTLFDRDPSRLDRFHDPPPFCRVRPMPLRLPCGQFTDLAPEIWVRRQDDKADHSVEWQQRATDQHVRLRSKFGASRHPIESGPDSQKLSGQPIFRSRQPLWNFSCIKWPLVEDPDVSENIDFYDRIKDFFRRIAELLEGQQPYPVSAPYTPPRSTDDPQITALQATAKMGTAGTDAAAKTYTCEASTGTNVLV</sequence>
<gene>
    <name evidence="1" type="ORF">G3M48_008243</name>
</gene>
<evidence type="ECO:0000313" key="2">
    <source>
        <dbReference type="Proteomes" id="UP001397290"/>
    </source>
</evidence>
<comment type="caution">
    <text evidence="1">The sequence shown here is derived from an EMBL/GenBank/DDBJ whole genome shotgun (WGS) entry which is preliminary data.</text>
</comment>
<organism evidence="1 2">
    <name type="scientific">Beauveria asiatica</name>
    <dbReference type="NCBI Taxonomy" id="1069075"/>
    <lineage>
        <taxon>Eukaryota</taxon>
        <taxon>Fungi</taxon>
        <taxon>Dikarya</taxon>
        <taxon>Ascomycota</taxon>
        <taxon>Pezizomycotina</taxon>
        <taxon>Sordariomycetes</taxon>
        <taxon>Hypocreomycetidae</taxon>
        <taxon>Hypocreales</taxon>
        <taxon>Cordycipitaceae</taxon>
        <taxon>Beauveria</taxon>
    </lineage>
</organism>
<protein>
    <submittedName>
        <fullName evidence="1">Uncharacterized protein</fullName>
    </submittedName>
</protein>
<proteinExistence type="predicted"/>